<keyword evidence="1" id="KW-1133">Transmembrane helix</keyword>
<dbReference type="GO" id="GO:0000155">
    <property type="term" value="F:phosphorelay sensor kinase activity"/>
    <property type="evidence" value="ECO:0007669"/>
    <property type="project" value="InterPro"/>
</dbReference>
<dbReference type="Proteomes" id="UP000245429">
    <property type="component" value="Chromosome"/>
</dbReference>
<dbReference type="KEGG" id="fse:DI487_15575"/>
<sequence>MMKTPINRILPFALSFLLPVINLVSNKETNDSIGSFYDYLERWFITSVILVVLWFLIRFITKKGSVFNWGKIVVSVLVLLAFFYTLLSYTVFVELGLKWNMIIKFLFATTLFLVIQYALYANKSIMRLELVNEQMKTENYKVQLDALRTKVDPHFLFNSLNTLRTMIRNKHEHAEQFVLSLSDFYRQTLKYNECTVIPLRDEVEVLKSYLFLMKSRNEDAVQITISIDENRLKALIPTLALQTVVENCFKHNSMTAKKPIFIAITTDENDTLKVINNLQPKLEVKEQSGFGLADLVKRYELLGVKDGVIVEQTDEFFEVILKLITV</sequence>
<dbReference type="OrthoDB" id="9809908at2"/>
<evidence type="ECO:0000259" key="2">
    <source>
        <dbReference type="Pfam" id="PF06580"/>
    </source>
</evidence>
<organism evidence="3 4">
    <name type="scientific">Flavobacterium sediminis</name>
    <dbReference type="NCBI Taxonomy" id="2201181"/>
    <lineage>
        <taxon>Bacteria</taxon>
        <taxon>Pseudomonadati</taxon>
        <taxon>Bacteroidota</taxon>
        <taxon>Flavobacteriia</taxon>
        <taxon>Flavobacteriales</taxon>
        <taxon>Flavobacteriaceae</taxon>
        <taxon>Flavobacterium</taxon>
    </lineage>
</organism>
<proteinExistence type="predicted"/>
<feature type="transmembrane region" description="Helical" evidence="1">
    <location>
        <begin position="72"/>
        <end position="93"/>
    </location>
</feature>
<feature type="transmembrane region" description="Helical" evidence="1">
    <location>
        <begin position="42"/>
        <end position="60"/>
    </location>
</feature>
<reference evidence="3 4" key="1">
    <citation type="submission" date="2018-05" db="EMBL/GenBank/DDBJ databases">
        <title>Flavobacterium sp. MEBiC07310.</title>
        <authorList>
            <person name="Baek K."/>
        </authorList>
    </citation>
    <scope>NUCLEOTIDE SEQUENCE [LARGE SCALE GENOMIC DNA]</scope>
    <source>
        <strain evidence="3 4">MEBiC07310</strain>
    </source>
</reference>
<accession>A0A2U8QY91</accession>
<keyword evidence="1" id="KW-0472">Membrane</keyword>
<dbReference type="AlphaFoldDB" id="A0A2U8QY91"/>
<evidence type="ECO:0000256" key="1">
    <source>
        <dbReference type="SAM" id="Phobius"/>
    </source>
</evidence>
<dbReference type="PANTHER" id="PTHR34220">
    <property type="entry name" value="SENSOR HISTIDINE KINASE YPDA"/>
    <property type="match status" value="1"/>
</dbReference>
<feature type="domain" description="Signal transduction histidine kinase internal region" evidence="2">
    <location>
        <begin position="143"/>
        <end position="219"/>
    </location>
</feature>
<feature type="transmembrane region" description="Helical" evidence="1">
    <location>
        <begin position="99"/>
        <end position="120"/>
    </location>
</feature>
<dbReference type="InterPro" id="IPR050640">
    <property type="entry name" value="Bact_2-comp_sensor_kinase"/>
</dbReference>
<gene>
    <name evidence="3" type="ORF">DI487_15575</name>
</gene>
<dbReference type="Pfam" id="PF06580">
    <property type="entry name" value="His_kinase"/>
    <property type="match status" value="1"/>
</dbReference>
<protein>
    <recommendedName>
        <fullName evidence="2">Signal transduction histidine kinase internal region domain-containing protein</fullName>
    </recommendedName>
</protein>
<dbReference type="PANTHER" id="PTHR34220:SF7">
    <property type="entry name" value="SENSOR HISTIDINE KINASE YPDA"/>
    <property type="match status" value="1"/>
</dbReference>
<dbReference type="RefSeq" id="WP_109570471.1">
    <property type="nucleotide sequence ID" value="NZ_CP029463.1"/>
</dbReference>
<dbReference type="EMBL" id="CP029463">
    <property type="protein sequence ID" value="AWM15133.1"/>
    <property type="molecule type" value="Genomic_DNA"/>
</dbReference>
<evidence type="ECO:0000313" key="3">
    <source>
        <dbReference type="EMBL" id="AWM15133.1"/>
    </source>
</evidence>
<keyword evidence="1" id="KW-0812">Transmembrane</keyword>
<evidence type="ECO:0000313" key="4">
    <source>
        <dbReference type="Proteomes" id="UP000245429"/>
    </source>
</evidence>
<name>A0A2U8QY91_9FLAO</name>
<dbReference type="InterPro" id="IPR010559">
    <property type="entry name" value="Sig_transdc_His_kin_internal"/>
</dbReference>
<dbReference type="GO" id="GO:0016020">
    <property type="term" value="C:membrane"/>
    <property type="evidence" value="ECO:0007669"/>
    <property type="project" value="InterPro"/>
</dbReference>
<keyword evidence="4" id="KW-1185">Reference proteome</keyword>